<dbReference type="Pfam" id="PF13439">
    <property type="entry name" value="Glyco_transf_4"/>
    <property type="match status" value="1"/>
</dbReference>
<protein>
    <submittedName>
        <fullName evidence="5">Glycosyltransferase involved in cell wall biosynthesis</fullName>
    </submittedName>
</protein>
<dbReference type="InterPro" id="IPR028098">
    <property type="entry name" value="Glyco_trans_4-like_N"/>
</dbReference>
<dbReference type="Pfam" id="PF00534">
    <property type="entry name" value="Glycos_transf_1"/>
    <property type="match status" value="1"/>
</dbReference>
<dbReference type="EMBL" id="SMDC01000004">
    <property type="protein sequence ID" value="TCW36341.1"/>
    <property type="molecule type" value="Genomic_DNA"/>
</dbReference>
<dbReference type="Proteomes" id="UP000295247">
    <property type="component" value="Unassembled WGS sequence"/>
</dbReference>
<feature type="domain" description="Glycosyltransferase subfamily 4-like N-terminal" evidence="4">
    <location>
        <begin position="13"/>
        <end position="171"/>
    </location>
</feature>
<name>A0A4R4ABF1_MARGR</name>
<evidence type="ECO:0000256" key="2">
    <source>
        <dbReference type="ARBA" id="ARBA00022679"/>
    </source>
</evidence>
<dbReference type="PANTHER" id="PTHR12526">
    <property type="entry name" value="GLYCOSYLTRANSFERASE"/>
    <property type="match status" value="1"/>
</dbReference>
<keyword evidence="2 5" id="KW-0808">Transferase</keyword>
<keyword evidence="1" id="KW-0328">Glycosyltransferase</keyword>
<dbReference type="Gene3D" id="3.40.50.2000">
    <property type="entry name" value="Glycogen Phosphorylase B"/>
    <property type="match status" value="2"/>
</dbReference>
<evidence type="ECO:0000256" key="1">
    <source>
        <dbReference type="ARBA" id="ARBA00022676"/>
    </source>
</evidence>
<dbReference type="RefSeq" id="WP_132229365.1">
    <property type="nucleotide sequence ID" value="NZ_NRRH01000051.1"/>
</dbReference>
<accession>A0A4R4ABF1</accession>
<dbReference type="GO" id="GO:0016757">
    <property type="term" value="F:glycosyltransferase activity"/>
    <property type="evidence" value="ECO:0007669"/>
    <property type="project" value="UniProtKB-KW"/>
</dbReference>
<organism evidence="5 6">
    <name type="scientific">Marichromatium gracile</name>
    <name type="common">Chromatium gracile</name>
    <dbReference type="NCBI Taxonomy" id="1048"/>
    <lineage>
        <taxon>Bacteria</taxon>
        <taxon>Pseudomonadati</taxon>
        <taxon>Pseudomonadota</taxon>
        <taxon>Gammaproteobacteria</taxon>
        <taxon>Chromatiales</taxon>
        <taxon>Chromatiaceae</taxon>
        <taxon>Marichromatium</taxon>
    </lineage>
</organism>
<dbReference type="SUPFAM" id="SSF53756">
    <property type="entry name" value="UDP-Glycosyltransferase/glycogen phosphorylase"/>
    <property type="match status" value="1"/>
</dbReference>
<proteinExistence type="predicted"/>
<reference evidence="5 6" key="1">
    <citation type="submission" date="2019-03" db="EMBL/GenBank/DDBJ databases">
        <title>Genomic Encyclopedia of Type Strains, Phase IV (KMG-IV): sequencing the most valuable type-strain genomes for metagenomic binning, comparative biology and taxonomic classification.</title>
        <authorList>
            <person name="Goeker M."/>
        </authorList>
    </citation>
    <scope>NUCLEOTIDE SEQUENCE [LARGE SCALE GENOMIC DNA]</scope>
    <source>
        <strain evidence="5 6">DSM 203</strain>
    </source>
</reference>
<dbReference type="PANTHER" id="PTHR12526:SF510">
    <property type="entry name" value="D-INOSITOL 3-PHOSPHATE GLYCOSYLTRANSFERASE"/>
    <property type="match status" value="1"/>
</dbReference>
<comment type="caution">
    <text evidence="5">The sequence shown here is derived from an EMBL/GenBank/DDBJ whole genome shotgun (WGS) entry which is preliminary data.</text>
</comment>
<gene>
    <name evidence="5" type="ORF">EDC29_104128</name>
</gene>
<dbReference type="AlphaFoldDB" id="A0A4R4ABF1"/>
<evidence type="ECO:0000313" key="6">
    <source>
        <dbReference type="Proteomes" id="UP000295247"/>
    </source>
</evidence>
<evidence type="ECO:0000313" key="5">
    <source>
        <dbReference type="EMBL" id="TCW36341.1"/>
    </source>
</evidence>
<dbReference type="InterPro" id="IPR001296">
    <property type="entry name" value="Glyco_trans_1"/>
</dbReference>
<evidence type="ECO:0000259" key="4">
    <source>
        <dbReference type="Pfam" id="PF13439"/>
    </source>
</evidence>
<sequence length="362" mass="38883">MTTIVHVVQHLRPGGVESMVLELARHGAATERHLVMSLEGEGVAAVAAWPRLQTDVDRLRFLAKPPGWTPGLVPRLARLLRAEGAVAVHTYHRGPLIYGGLAARLAGVRHLVHTEHEARHLESLPQRWLQWTTLALTRPRLVADAEHVATRIRARLPGWRPRVILNGVDTDHFIPGDRAVARAQLDLPREVRLIGCAAPLHPVNGQRLLIEALLGLDADTHLALAGSGPEEGALRRLVARQGLAKRVHFIGRLDAMPTFYQALDLFCLPALAEGLPLAPLEAQACGIPVVVSAVGGVPETACPDTARVVPAGDVAILSVALAVQLAAIARAVPFDPRPYVLARAEVRAMAAAYAALRHPVAS</sequence>
<feature type="domain" description="Glycosyl transferase family 1" evidence="3">
    <location>
        <begin position="180"/>
        <end position="308"/>
    </location>
</feature>
<evidence type="ECO:0000259" key="3">
    <source>
        <dbReference type="Pfam" id="PF00534"/>
    </source>
</evidence>